<evidence type="ECO:0000313" key="1">
    <source>
        <dbReference type="EMBL" id="CAE8638344.1"/>
    </source>
</evidence>
<accession>A0A813HKU1</accession>
<keyword evidence="2" id="KW-1185">Reference proteome</keyword>
<dbReference type="EMBL" id="CAJNNV010031930">
    <property type="protein sequence ID" value="CAE8638344.1"/>
    <property type="molecule type" value="Genomic_DNA"/>
</dbReference>
<proteinExistence type="predicted"/>
<feature type="non-terminal residue" evidence="1">
    <location>
        <position position="116"/>
    </location>
</feature>
<sequence length="116" mass="12775">LVNDIVTEVLCNPPSALAAPRLRPLDLKSHLVTLVLEAIAADSGTTERRPQRMSRVPEAVRAMLIIAFHSEEAWKVLCFATRRQCAESGIDRFTAARLLAALREALTLPTEETPSK</sequence>
<reference evidence="1" key="1">
    <citation type="submission" date="2021-02" db="EMBL/GenBank/DDBJ databases">
        <authorList>
            <person name="Dougan E. K."/>
            <person name="Rhodes N."/>
            <person name="Thang M."/>
            <person name="Chan C."/>
        </authorList>
    </citation>
    <scope>NUCLEOTIDE SEQUENCE</scope>
</reference>
<organism evidence="1 2">
    <name type="scientific">Polarella glacialis</name>
    <name type="common">Dinoflagellate</name>
    <dbReference type="NCBI Taxonomy" id="89957"/>
    <lineage>
        <taxon>Eukaryota</taxon>
        <taxon>Sar</taxon>
        <taxon>Alveolata</taxon>
        <taxon>Dinophyceae</taxon>
        <taxon>Suessiales</taxon>
        <taxon>Suessiaceae</taxon>
        <taxon>Polarella</taxon>
    </lineage>
</organism>
<protein>
    <submittedName>
        <fullName evidence="1">Uncharacterized protein</fullName>
    </submittedName>
</protein>
<gene>
    <name evidence="1" type="ORF">PGLA1383_LOCUS53538</name>
</gene>
<evidence type="ECO:0000313" key="2">
    <source>
        <dbReference type="Proteomes" id="UP000654075"/>
    </source>
</evidence>
<dbReference type="AlphaFoldDB" id="A0A813HKU1"/>
<dbReference type="Proteomes" id="UP000654075">
    <property type="component" value="Unassembled WGS sequence"/>
</dbReference>
<feature type="non-terminal residue" evidence="1">
    <location>
        <position position="1"/>
    </location>
</feature>
<comment type="caution">
    <text evidence="1">The sequence shown here is derived from an EMBL/GenBank/DDBJ whole genome shotgun (WGS) entry which is preliminary data.</text>
</comment>
<name>A0A813HKU1_POLGL</name>